<dbReference type="EMBL" id="VSSQ01006381">
    <property type="protein sequence ID" value="MPM32509.1"/>
    <property type="molecule type" value="Genomic_DNA"/>
</dbReference>
<keyword evidence="4 7" id="KW-1133">Transmembrane helix</keyword>
<evidence type="ECO:0000256" key="6">
    <source>
        <dbReference type="ARBA" id="ARBA00038076"/>
    </source>
</evidence>
<keyword evidence="10" id="KW-0067">ATP-binding</keyword>
<dbReference type="Pfam" id="PF12704">
    <property type="entry name" value="MacB_PCD"/>
    <property type="match status" value="1"/>
</dbReference>
<keyword evidence="5 7" id="KW-0472">Membrane</keyword>
<sequence length="409" mass="42933">MNILGNIKIALRALRANMLRSSLTVLGIVIGVAAVVALLSIGRGATANITDQVSSLGSNLITISTQMQFGPGGGSGNSTTLLYSDYESIQSSVSNIADIVPIYSAREQVASTNRTSNYTVSGVTPNYTDVRSYEIDQGRFLTEADYLANDEVAVVGSTVAEDLFEGLNALGRTIKINNRDFKIVGVLAESGSGGMTSGDDIILIPLSTGYSKIFGSSAMSNGKQTLSTIMISAASAETVDTVISDVELVLRSNHKLTLSEDLGFTVASQAQALETLSTVSSTLTAFLGAIAAISLLVGGIGIMNIMLVSVTERTREIGLRKAVGATQRVILTQFLIETMVLALLGGILGILLGVTIALIVTWLGLITAKITADVILLAFFSAALIGVFFGIYPAYQASKLRPIVALRYE</sequence>
<evidence type="ECO:0000256" key="7">
    <source>
        <dbReference type="SAM" id="Phobius"/>
    </source>
</evidence>
<dbReference type="GO" id="GO:0005886">
    <property type="term" value="C:plasma membrane"/>
    <property type="evidence" value="ECO:0007669"/>
    <property type="project" value="UniProtKB-SubCell"/>
</dbReference>
<feature type="transmembrane region" description="Helical" evidence="7">
    <location>
        <begin position="374"/>
        <end position="395"/>
    </location>
</feature>
<dbReference type="AlphaFoldDB" id="A0A644YW06"/>
<comment type="caution">
    <text evidence="10">The sequence shown here is derived from an EMBL/GenBank/DDBJ whole genome shotgun (WGS) entry which is preliminary data.</text>
</comment>
<dbReference type="InterPro" id="IPR050250">
    <property type="entry name" value="Macrolide_Exporter_MacB"/>
</dbReference>
<dbReference type="GO" id="GO:0005524">
    <property type="term" value="F:ATP binding"/>
    <property type="evidence" value="ECO:0007669"/>
    <property type="project" value="UniProtKB-KW"/>
</dbReference>
<evidence type="ECO:0000256" key="4">
    <source>
        <dbReference type="ARBA" id="ARBA00022989"/>
    </source>
</evidence>
<dbReference type="GO" id="GO:0022857">
    <property type="term" value="F:transmembrane transporter activity"/>
    <property type="evidence" value="ECO:0007669"/>
    <property type="project" value="TreeGrafter"/>
</dbReference>
<comment type="subcellular location">
    <subcellularLocation>
        <location evidence="1">Cell membrane</location>
        <topology evidence="1">Multi-pass membrane protein</topology>
    </subcellularLocation>
</comment>
<evidence type="ECO:0000256" key="1">
    <source>
        <dbReference type="ARBA" id="ARBA00004651"/>
    </source>
</evidence>
<feature type="domain" description="MacB-like periplasmic core" evidence="9">
    <location>
        <begin position="21"/>
        <end position="247"/>
    </location>
</feature>
<evidence type="ECO:0000259" key="8">
    <source>
        <dbReference type="Pfam" id="PF02687"/>
    </source>
</evidence>
<feature type="domain" description="ABC3 transporter permease C-terminal" evidence="8">
    <location>
        <begin position="289"/>
        <end position="401"/>
    </location>
</feature>
<proteinExistence type="inferred from homology"/>
<dbReference type="EC" id="3.6.3.-" evidence="10"/>
<dbReference type="Pfam" id="PF02687">
    <property type="entry name" value="FtsX"/>
    <property type="match status" value="1"/>
</dbReference>
<name>A0A644YW06_9ZZZZ</name>
<feature type="transmembrane region" description="Helical" evidence="7">
    <location>
        <begin position="329"/>
        <end position="362"/>
    </location>
</feature>
<keyword evidence="10" id="KW-0378">Hydrolase</keyword>
<dbReference type="PANTHER" id="PTHR30572:SF4">
    <property type="entry name" value="ABC TRANSPORTER PERMEASE YTRF"/>
    <property type="match status" value="1"/>
</dbReference>
<keyword evidence="3 7" id="KW-0812">Transmembrane</keyword>
<dbReference type="GO" id="GO:0016787">
    <property type="term" value="F:hydrolase activity"/>
    <property type="evidence" value="ECO:0007669"/>
    <property type="project" value="UniProtKB-KW"/>
</dbReference>
<dbReference type="PANTHER" id="PTHR30572">
    <property type="entry name" value="MEMBRANE COMPONENT OF TRANSPORTER-RELATED"/>
    <property type="match status" value="1"/>
</dbReference>
<gene>
    <name evidence="10" type="primary">macB_48</name>
    <name evidence="10" type="ORF">SDC9_79072</name>
</gene>
<keyword evidence="2" id="KW-1003">Cell membrane</keyword>
<organism evidence="10">
    <name type="scientific">bioreactor metagenome</name>
    <dbReference type="NCBI Taxonomy" id="1076179"/>
    <lineage>
        <taxon>unclassified sequences</taxon>
        <taxon>metagenomes</taxon>
        <taxon>ecological metagenomes</taxon>
    </lineage>
</organism>
<dbReference type="InterPro" id="IPR025857">
    <property type="entry name" value="MacB_PCD"/>
</dbReference>
<feature type="transmembrane region" description="Helical" evidence="7">
    <location>
        <begin position="285"/>
        <end position="308"/>
    </location>
</feature>
<protein>
    <submittedName>
        <fullName evidence="10">Macrolide export ATP-binding/permease protein MacB</fullName>
        <ecNumber evidence="10">3.6.3.-</ecNumber>
    </submittedName>
</protein>
<evidence type="ECO:0000259" key="9">
    <source>
        <dbReference type="Pfam" id="PF12704"/>
    </source>
</evidence>
<evidence type="ECO:0000256" key="2">
    <source>
        <dbReference type="ARBA" id="ARBA00022475"/>
    </source>
</evidence>
<dbReference type="InterPro" id="IPR003838">
    <property type="entry name" value="ABC3_permease_C"/>
</dbReference>
<feature type="transmembrane region" description="Helical" evidence="7">
    <location>
        <begin position="21"/>
        <end position="42"/>
    </location>
</feature>
<evidence type="ECO:0000313" key="10">
    <source>
        <dbReference type="EMBL" id="MPM32509.1"/>
    </source>
</evidence>
<reference evidence="10" key="1">
    <citation type="submission" date="2019-08" db="EMBL/GenBank/DDBJ databases">
        <authorList>
            <person name="Kucharzyk K."/>
            <person name="Murdoch R.W."/>
            <person name="Higgins S."/>
            <person name="Loffler F."/>
        </authorList>
    </citation>
    <scope>NUCLEOTIDE SEQUENCE</scope>
</reference>
<evidence type="ECO:0000256" key="5">
    <source>
        <dbReference type="ARBA" id="ARBA00023136"/>
    </source>
</evidence>
<accession>A0A644YW06</accession>
<keyword evidence="10" id="KW-0547">Nucleotide-binding</keyword>
<comment type="similarity">
    <text evidence="6">Belongs to the ABC-4 integral membrane protein family.</text>
</comment>
<evidence type="ECO:0000256" key="3">
    <source>
        <dbReference type="ARBA" id="ARBA00022692"/>
    </source>
</evidence>